<dbReference type="Proteomes" id="UP000323502">
    <property type="component" value="Unassembled WGS sequence"/>
</dbReference>
<dbReference type="OrthoDB" id="107347at2"/>
<evidence type="ECO:0000313" key="3">
    <source>
        <dbReference type="EMBL" id="SDF71345.1"/>
    </source>
</evidence>
<dbReference type="RefSeq" id="WP_149682708.1">
    <property type="nucleotide sequence ID" value="NZ_FNBI01000005.1"/>
</dbReference>
<dbReference type="InterPro" id="IPR034122">
    <property type="entry name" value="Retropepsin-like_bacterial"/>
</dbReference>
<keyword evidence="3" id="KW-0645">Protease</keyword>
<dbReference type="SUPFAM" id="SSF50630">
    <property type="entry name" value="Acid proteases"/>
    <property type="match status" value="1"/>
</dbReference>
<evidence type="ECO:0000313" key="2">
    <source>
        <dbReference type="EMBL" id="MWC43173.1"/>
    </source>
</evidence>
<keyword evidence="1" id="KW-0732">Signal</keyword>
<dbReference type="EMBL" id="WSUT01000005">
    <property type="protein sequence ID" value="MWC43173.1"/>
    <property type="molecule type" value="Genomic_DNA"/>
</dbReference>
<organism evidence="3 4">
    <name type="scientific">Sphingomonas carotinifaciens</name>
    <dbReference type="NCBI Taxonomy" id="1166323"/>
    <lineage>
        <taxon>Bacteria</taxon>
        <taxon>Pseudomonadati</taxon>
        <taxon>Pseudomonadota</taxon>
        <taxon>Alphaproteobacteria</taxon>
        <taxon>Sphingomonadales</taxon>
        <taxon>Sphingomonadaceae</taxon>
        <taxon>Sphingomonas</taxon>
    </lineage>
</organism>
<feature type="signal peptide" evidence="1">
    <location>
        <begin position="1"/>
        <end position="21"/>
    </location>
</feature>
<feature type="chain" id="PRO_5036019184" evidence="1">
    <location>
        <begin position="22"/>
        <end position="316"/>
    </location>
</feature>
<keyword evidence="4" id="KW-1185">Reference proteome</keyword>
<evidence type="ECO:0000256" key="1">
    <source>
        <dbReference type="SAM" id="SignalP"/>
    </source>
</evidence>
<name>A0A1G7NB74_9SPHN</name>
<reference evidence="2 5" key="2">
    <citation type="submission" date="2019-12" db="EMBL/GenBank/DDBJ databases">
        <authorList>
            <person name="Zheng J."/>
        </authorList>
    </citation>
    <scope>NUCLEOTIDE SEQUENCE [LARGE SCALE GENOMIC DNA]</scope>
    <source>
        <strain evidence="2 5">DSM 27347</strain>
    </source>
</reference>
<dbReference type="Gene3D" id="2.40.70.10">
    <property type="entry name" value="Acid Proteases"/>
    <property type="match status" value="2"/>
</dbReference>
<keyword evidence="3" id="KW-0378">Hydrolase</keyword>
<dbReference type="GO" id="GO:0006508">
    <property type="term" value="P:proteolysis"/>
    <property type="evidence" value="ECO:0007669"/>
    <property type="project" value="UniProtKB-KW"/>
</dbReference>
<dbReference type="GO" id="GO:0008233">
    <property type="term" value="F:peptidase activity"/>
    <property type="evidence" value="ECO:0007669"/>
    <property type="project" value="UniProtKB-KW"/>
</dbReference>
<dbReference type="InterPro" id="IPR021109">
    <property type="entry name" value="Peptidase_aspartic_dom_sf"/>
</dbReference>
<dbReference type="Proteomes" id="UP000436801">
    <property type="component" value="Unassembled WGS sequence"/>
</dbReference>
<accession>A0A1G7NB74</accession>
<dbReference type="AlphaFoldDB" id="A0A1G7NB74"/>
<sequence>MKRAIAAFSLTVAAASAPAQHVPLVIPPSTPPPLPIPDETLLQLGAVEQRMTVPVMIGARGPWHFVIDTGAERTVIARELAGVLGLTAGPGARIVALTGIMPVETAIIPALRVSSLPPRGVVAPALAAQHIGAQGLLGIDALQDHAVTIDFDRDQMTLIPAPRRARKGAADEIVITARSRLGQLIVTDAAWRGTRIAVVIDTGTPYSIGNGALLNAMTRRQRTLPAVTLTSVTGQSLVAPSLLADDLVVGGIHFASVPMGFADSAAFDRLGLGDKPALLLGMDVLRLFRRVAIDFPNRQIRFLNHRTDRGRPVWPG</sequence>
<protein>
    <submittedName>
        <fullName evidence="3">Aspartyl protease</fullName>
    </submittedName>
</protein>
<gene>
    <name evidence="2" type="ORF">GQR91_05785</name>
    <name evidence="3" type="ORF">SAMN05216557_105103</name>
</gene>
<reference evidence="3 4" key="1">
    <citation type="submission" date="2016-10" db="EMBL/GenBank/DDBJ databases">
        <authorList>
            <person name="Varghese N."/>
            <person name="Submissions S."/>
        </authorList>
    </citation>
    <scope>NUCLEOTIDE SEQUENCE [LARGE SCALE GENOMIC DNA]</scope>
    <source>
        <strain evidence="3 4">S7-754</strain>
    </source>
</reference>
<evidence type="ECO:0000313" key="5">
    <source>
        <dbReference type="Proteomes" id="UP000436801"/>
    </source>
</evidence>
<dbReference type="CDD" id="cd05483">
    <property type="entry name" value="retropepsin_like_bacteria"/>
    <property type="match status" value="1"/>
</dbReference>
<proteinExistence type="predicted"/>
<dbReference type="Pfam" id="PF13650">
    <property type="entry name" value="Asp_protease_2"/>
    <property type="match status" value="2"/>
</dbReference>
<evidence type="ECO:0000313" key="4">
    <source>
        <dbReference type="Proteomes" id="UP000323502"/>
    </source>
</evidence>
<dbReference type="EMBL" id="FNBI01000005">
    <property type="protein sequence ID" value="SDF71345.1"/>
    <property type="molecule type" value="Genomic_DNA"/>
</dbReference>